<dbReference type="InterPro" id="IPR026791">
    <property type="entry name" value="DOCK"/>
</dbReference>
<evidence type="ECO:0000313" key="3">
    <source>
        <dbReference type="Proteomes" id="UP001054945"/>
    </source>
</evidence>
<dbReference type="GO" id="GO:0005737">
    <property type="term" value="C:cytoplasm"/>
    <property type="evidence" value="ECO:0007669"/>
    <property type="project" value="TreeGrafter"/>
</dbReference>
<dbReference type="GO" id="GO:0007264">
    <property type="term" value="P:small GTPase-mediated signal transduction"/>
    <property type="evidence" value="ECO:0007669"/>
    <property type="project" value="InterPro"/>
</dbReference>
<dbReference type="GO" id="GO:0031267">
    <property type="term" value="F:small GTPase binding"/>
    <property type="evidence" value="ECO:0007669"/>
    <property type="project" value="TreeGrafter"/>
</dbReference>
<dbReference type="Proteomes" id="UP001054945">
    <property type="component" value="Unassembled WGS sequence"/>
</dbReference>
<protein>
    <submittedName>
        <fullName evidence="2">Dedicator of cytokinesis protein 3</fullName>
    </submittedName>
</protein>
<keyword evidence="3" id="KW-1185">Reference proteome</keyword>
<dbReference type="AlphaFoldDB" id="A0AAV4RFE0"/>
<accession>A0AAV4RFE0</accession>
<organism evidence="2 3">
    <name type="scientific">Caerostris extrusa</name>
    <name type="common">Bark spider</name>
    <name type="synonym">Caerostris bankana</name>
    <dbReference type="NCBI Taxonomy" id="172846"/>
    <lineage>
        <taxon>Eukaryota</taxon>
        <taxon>Metazoa</taxon>
        <taxon>Ecdysozoa</taxon>
        <taxon>Arthropoda</taxon>
        <taxon>Chelicerata</taxon>
        <taxon>Arachnida</taxon>
        <taxon>Araneae</taxon>
        <taxon>Araneomorphae</taxon>
        <taxon>Entelegynae</taxon>
        <taxon>Araneoidea</taxon>
        <taxon>Araneidae</taxon>
        <taxon>Caerostris</taxon>
    </lineage>
</organism>
<proteinExistence type="predicted"/>
<dbReference type="GO" id="GO:0005886">
    <property type="term" value="C:plasma membrane"/>
    <property type="evidence" value="ECO:0007669"/>
    <property type="project" value="TreeGrafter"/>
</dbReference>
<dbReference type="GO" id="GO:0005085">
    <property type="term" value="F:guanyl-nucleotide exchange factor activity"/>
    <property type="evidence" value="ECO:0007669"/>
    <property type="project" value="InterPro"/>
</dbReference>
<reference evidence="2 3" key="1">
    <citation type="submission" date="2021-06" db="EMBL/GenBank/DDBJ databases">
        <title>Caerostris extrusa draft genome.</title>
        <authorList>
            <person name="Kono N."/>
            <person name="Arakawa K."/>
        </authorList>
    </citation>
    <scope>NUCLEOTIDE SEQUENCE [LARGE SCALE GENOMIC DNA]</scope>
</reference>
<name>A0AAV4RFE0_CAEEX</name>
<dbReference type="InterPro" id="IPR056372">
    <property type="entry name" value="TPR_DOCK"/>
</dbReference>
<gene>
    <name evidence="2" type="primary">DOCK3</name>
    <name evidence="2" type="ORF">CEXT_791871</name>
</gene>
<feature type="domain" description="Dedicator of cytokinesis TPR repeats region" evidence="1">
    <location>
        <begin position="11"/>
        <end position="263"/>
    </location>
</feature>
<evidence type="ECO:0000259" key="1">
    <source>
        <dbReference type="Pfam" id="PF23554"/>
    </source>
</evidence>
<sequence length="263" mass="30543">MNVYSIVNSISRATGDQSEEAFKADLYSLFNSFNRMLAINHDLIILPTQIALVSSFGQIYVQLLNVLPVQEVAKIVKLTIDCLPPEPNVALVQAKLRCIHDTVKSEIFQNIDSRVELFEVFTRHLKKHMLQQQELKTCSTILGDMLTYLHHEQSKSTQKHHSVSREVEILVLVLLETLIYCVKELDRSSPVKGPLVACLVALLRLMEDQHYNHLWEKFGNIRQRRDRRQLKEFLLSVFIVFHNFVKQDVFPSDWVVMRMLTNQ</sequence>
<comment type="caution">
    <text evidence="2">The sequence shown here is derived from an EMBL/GenBank/DDBJ whole genome shotgun (WGS) entry which is preliminary data.</text>
</comment>
<dbReference type="EMBL" id="BPLR01007787">
    <property type="protein sequence ID" value="GIY19724.1"/>
    <property type="molecule type" value="Genomic_DNA"/>
</dbReference>
<dbReference type="Pfam" id="PF23554">
    <property type="entry name" value="TPR_DOCK"/>
    <property type="match status" value="1"/>
</dbReference>
<dbReference type="PANTHER" id="PTHR45653">
    <property type="entry name" value="DEDICATOR OF CYTOKINESIS"/>
    <property type="match status" value="1"/>
</dbReference>
<dbReference type="PANTHER" id="PTHR45653:SF12">
    <property type="entry name" value="SPONGE, ISOFORM E"/>
    <property type="match status" value="1"/>
</dbReference>
<evidence type="ECO:0000313" key="2">
    <source>
        <dbReference type="EMBL" id="GIY19724.1"/>
    </source>
</evidence>